<keyword evidence="10" id="KW-1185">Reference proteome</keyword>
<evidence type="ECO:0000256" key="5">
    <source>
        <dbReference type="HAMAP-Rule" id="MF_00149"/>
    </source>
</evidence>
<dbReference type="Gene3D" id="3.30.1540.20">
    <property type="entry name" value="MutL, C-terminal domain, dimerisation subdomain"/>
    <property type="match status" value="1"/>
</dbReference>
<dbReference type="HAMAP" id="MF_00149">
    <property type="entry name" value="DNA_mis_repair"/>
    <property type="match status" value="1"/>
</dbReference>
<dbReference type="Gene3D" id="3.30.230.10">
    <property type="match status" value="1"/>
</dbReference>
<feature type="domain" description="MutL C-terminal dimerisation" evidence="7">
    <location>
        <begin position="433"/>
        <end position="575"/>
    </location>
</feature>
<dbReference type="InterPro" id="IPR002099">
    <property type="entry name" value="MutL/Mlh/PMS"/>
</dbReference>
<organism evidence="9 10">
    <name type="scientific">Aquirufa salirivi</name>
    <dbReference type="NCBI Taxonomy" id="3104729"/>
    <lineage>
        <taxon>Bacteria</taxon>
        <taxon>Pseudomonadati</taxon>
        <taxon>Bacteroidota</taxon>
        <taxon>Cytophagia</taxon>
        <taxon>Cytophagales</taxon>
        <taxon>Flectobacillaceae</taxon>
        <taxon>Aquirufa</taxon>
    </lineage>
</organism>
<dbReference type="InterPro" id="IPR042121">
    <property type="entry name" value="MutL_C_regsub"/>
</dbReference>
<dbReference type="InterPro" id="IPR036890">
    <property type="entry name" value="HATPase_C_sf"/>
</dbReference>
<evidence type="ECO:0000256" key="6">
    <source>
        <dbReference type="SAM" id="MobiDB-lite"/>
    </source>
</evidence>
<accession>A0ABW8RR75</accession>
<comment type="function">
    <text evidence="5">This protein is involved in the repair of mismatches in DNA. It is required for dam-dependent methyl-directed DNA mismatch repair. May act as a 'molecular matchmaker', a protein that promotes the formation of a stable complex between two or more DNA-binding proteins in an ATP-dependent manner without itself being part of a final effector complex.</text>
</comment>
<dbReference type="SMART" id="SM00853">
    <property type="entry name" value="MutL_C"/>
    <property type="match status" value="1"/>
</dbReference>
<protein>
    <recommendedName>
        <fullName evidence="2 5">DNA mismatch repair protein MutL</fullName>
    </recommendedName>
</protein>
<dbReference type="NCBIfam" id="TIGR00585">
    <property type="entry name" value="mutl"/>
    <property type="match status" value="1"/>
</dbReference>
<dbReference type="SUPFAM" id="SSF55874">
    <property type="entry name" value="ATPase domain of HSP90 chaperone/DNA topoisomerase II/histidine kinase"/>
    <property type="match status" value="1"/>
</dbReference>
<keyword evidence="9" id="KW-0255">Endonuclease</keyword>
<dbReference type="Pfam" id="PF08676">
    <property type="entry name" value="MutL_C"/>
    <property type="match status" value="1"/>
</dbReference>
<dbReference type="InterPro" id="IPR014790">
    <property type="entry name" value="MutL_C"/>
</dbReference>
<sequence>MRDLIQLLPDAIANQIAAGEVVQRPASVVKELMENAIDAQATYIQLIIKDAGKGIIQVIDNGTGMSETDARMCFERHATSKIRKAEDLFSIKTMGFRGEAMASIASVAQVELKTKREQDELGTLVRMEASVLKVQENIQQPIGTSITVKNLFYNIPARRNFLKSNPVEIRHILDEFQHVALAHPHIRFSFVQNEQETYLLPAEKLGKRIVDLFGKGYREQLASCEEDTSYVSIKGYVGKPEHAKKTRGEQFFFVNDRYIKNAYLNHAVMSAYERLLPEGSFPFYVLFLSIDPSHIDINVHPTKTEIKFDDERSIYAIVQAAVRKTLSIHNLIPSLDFDTNVNFNIPHNPAGQAASNRSGDFSSASGNTHSNKNVQDAWKKLYEGLQDNIQAFEQQAPAIKAPLFEQHSYSSETILQSRANQRENTEFNTSNFQVIQILQKYLALSWSNGLILIDQKRAYQRILYDQFMDHLQRKNGASQQLLFPKLLHISPADQLILEEIKEDLLYLGFQLALEDGAKYWVKGIPAGLGEEDGQSLLEGILEQVKHEASDLSKHRNEKIAQAMSNRSAIRYQQKKLSNEEMNALVEQLFASSNPNSSPNGEQISRALHLQEIINLLN</sequence>
<feature type="region of interest" description="Disordered" evidence="6">
    <location>
        <begin position="348"/>
        <end position="371"/>
    </location>
</feature>
<dbReference type="SUPFAM" id="SSF54211">
    <property type="entry name" value="Ribosomal protein S5 domain 2-like"/>
    <property type="match status" value="1"/>
</dbReference>
<proteinExistence type="inferred from homology"/>
<feature type="domain" description="DNA mismatch repair protein S5" evidence="8">
    <location>
        <begin position="209"/>
        <end position="327"/>
    </location>
</feature>
<dbReference type="CDD" id="cd00782">
    <property type="entry name" value="MutL_Trans"/>
    <property type="match status" value="1"/>
</dbReference>
<feature type="compositionally biased region" description="Polar residues" evidence="6">
    <location>
        <begin position="353"/>
        <end position="371"/>
    </location>
</feature>
<dbReference type="Gene3D" id="3.30.1370.100">
    <property type="entry name" value="MutL, C-terminal domain, regulatory subdomain"/>
    <property type="match status" value="1"/>
</dbReference>
<dbReference type="SUPFAM" id="SSF118116">
    <property type="entry name" value="DNA mismatch repair protein MutL"/>
    <property type="match status" value="1"/>
</dbReference>
<keyword evidence="9" id="KW-0378">Hydrolase</keyword>
<dbReference type="GO" id="GO:0004519">
    <property type="term" value="F:endonuclease activity"/>
    <property type="evidence" value="ECO:0007669"/>
    <property type="project" value="UniProtKB-KW"/>
</dbReference>
<dbReference type="PANTHER" id="PTHR10073:SF12">
    <property type="entry name" value="DNA MISMATCH REPAIR PROTEIN MLH1"/>
    <property type="match status" value="1"/>
</dbReference>
<evidence type="ECO:0000256" key="1">
    <source>
        <dbReference type="ARBA" id="ARBA00006082"/>
    </source>
</evidence>
<dbReference type="PANTHER" id="PTHR10073">
    <property type="entry name" value="DNA MISMATCH REPAIR PROTEIN MLH, PMS, MUTL"/>
    <property type="match status" value="1"/>
</dbReference>
<evidence type="ECO:0000313" key="10">
    <source>
        <dbReference type="Proteomes" id="UP001623558"/>
    </source>
</evidence>
<dbReference type="Pfam" id="PF01119">
    <property type="entry name" value="DNA_mis_repair"/>
    <property type="match status" value="1"/>
</dbReference>
<reference evidence="9 10" key="1">
    <citation type="submission" date="2024-07" db="EMBL/GenBank/DDBJ databases">
        <authorList>
            <person name="Pitt A."/>
            <person name="Hahn M.W."/>
        </authorList>
    </citation>
    <scope>NUCLEOTIDE SEQUENCE [LARGE SCALE GENOMIC DNA]</scope>
    <source>
        <strain evidence="9 10">1-SAACH-A3</strain>
    </source>
</reference>
<dbReference type="EMBL" id="JBEWZH010000001">
    <property type="protein sequence ID" value="MFL0161228.1"/>
    <property type="molecule type" value="Genomic_DNA"/>
</dbReference>
<evidence type="ECO:0000256" key="4">
    <source>
        <dbReference type="ARBA" id="ARBA00023204"/>
    </source>
</evidence>
<evidence type="ECO:0000313" key="9">
    <source>
        <dbReference type="EMBL" id="MFL0161228.1"/>
    </source>
</evidence>
<dbReference type="InterPro" id="IPR037198">
    <property type="entry name" value="MutL_C_sf"/>
</dbReference>
<keyword evidence="4 5" id="KW-0234">DNA repair</keyword>
<gene>
    <name evidence="5 9" type="primary">mutL</name>
    <name evidence="9" type="ORF">U0R11_02375</name>
</gene>
<evidence type="ECO:0000256" key="3">
    <source>
        <dbReference type="ARBA" id="ARBA00022763"/>
    </source>
</evidence>
<evidence type="ECO:0000259" key="7">
    <source>
        <dbReference type="SMART" id="SM00853"/>
    </source>
</evidence>
<comment type="caution">
    <text evidence="9">The sequence shown here is derived from an EMBL/GenBank/DDBJ whole genome shotgun (WGS) entry which is preliminary data.</text>
</comment>
<dbReference type="InterPro" id="IPR020667">
    <property type="entry name" value="DNA_mismatch_repair_MutL"/>
</dbReference>
<dbReference type="Gene3D" id="3.30.565.10">
    <property type="entry name" value="Histidine kinase-like ATPase, C-terminal domain"/>
    <property type="match status" value="1"/>
</dbReference>
<dbReference type="InterPro" id="IPR038973">
    <property type="entry name" value="MutL/Mlh/Pms-like"/>
</dbReference>
<keyword evidence="3 5" id="KW-0227">DNA damage</keyword>
<dbReference type="RefSeq" id="WP_406749617.1">
    <property type="nucleotide sequence ID" value="NZ_JBEWZH010000001.1"/>
</dbReference>
<dbReference type="InterPro" id="IPR014721">
    <property type="entry name" value="Ribsml_uS5_D2-typ_fold_subgr"/>
</dbReference>
<dbReference type="InterPro" id="IPR020568">
    <property type="entry name" value="Ribosomal_Su5_D2-typ_SF"/>
</dbReference>
<evidence type="ECO:0000256" key="2">
    <source>
        <dbReference type="ARBA" id="ARBA00021975"/>
    </source>
</evidence>
<dbReference type="SMART" id="SM01340">
    <property type="entry name" value="DNA_mis_repair"/>
    <property type="match status" value="1"/>
</dbReference>
<evidence type="ECO:0000259" key="8">
    <source>
        <dbReference type="SMART" id="SM01340"/>
    </source>
</evidence>
<dbReference type="InterPro" id="IPR013507">
    <property type="entry name" value="DNA_mismatch_S5_2-like"/>
</dbReference>
<comment type="similarity">
    <text evidence="1 5">Belongs to the DNA mismatch repair MutL/HexB family.</text>
</comment>
<dbReference type="Proteomes" id="UP001623558">
    <property type="component" value="Unassembled WGS sequence"/>
</dbReference>
<dbReference type="InterPro" id="IPR042120">
    <property type="entry name" value="MutL_C_dimsub"/>
</dbReference>
<dbReference type="Pfam" id="PF13589">
    <property type="entry name" value="HATPase_c_3"/>
    <property type="match status" value="1"/>
</dbReference>
<dbReference type="CDD" id="cd16926">
    <property type="entry name" value="HATPase_MutL-MLH-PMS-like"/>
    <property type="match status" value="1"/>
</dbReference>
<keyword evidence="9" id="KW-0540">Nuclease</keyword>
<name>A0ABW8RR75_9BACT</name>